<evidence type="ECO:0000256" key="8">
    <source>
        <dbReference type="ARBA" id="ARBA00023125"/>
    </source>
</evidence>
<dbReference type="Gene3D" id="3.40.1360.10">
    <property type="match status" value="1"/>
</dbReference>
<evidence type="ECO:0000259" key="12">
    <source>
        <dbReference type="Pfam" id="PF21180"/>
    </source>
</evidence>
<keyword evidence="8 10" id="KW-0238">DNA-binding</keyword>
<feature type="active site" description="O-(5'-phospho-DNA)-tyrosine intermediate" evidence="10">
    <location>
        <position position="539"/>
    </location>
</feature>
<dbReference type="GO" id="GO:0007131">
    <property type="term" value="P:reciprocal meiotic recombination"/>
    <property type="evidence" value="ECO:0007669"/>
    <property type="project" value="TreeGrafter"/>
</dbReference>
<dbReference type="RefSeq" id="XP_025833002.1">
    <property type="nucleotide sequence ID" value="XM_025977217.1"/>
</dbReference>
<dbReference type="PROSITE" id="PS52041">
    <property type="entry name" value="TOPO_IIB"/>
    <property type="match status" value="1"/>
</dbReference>
<dbReference type="InterPro" id="IPR036388">
    <property type="entry name" value="WH-like_DNA-bd_sf"/>
</dbReference>
<organism evidence="13 14">
    <name type="scientific">Agrilus planipennis</name>
    <name type="common">Emerald ash borer</name>
    <name type="synonym">Agrilus marcopoli</name>
    <dbReference type="NCBI Taxonomy" id="224129"/>
    <lineage>
        <taxon>Eukaryota</taxon>
        <taxon>Metazoa</taxon>
        <taxon>Ecdysozoa</taxon>
        <taxon>Arthropoda</taxon>
        <taxon>Hexapoda</taxon>
        <taxon>Insecta</taxon>
        <taxon>Pterygota</taxon>
        <taxon>Neoptera</taxon>
        <taxon>Endopterygota</taxon>
        <taxon>Coleoptera</taxon>
        <taxon>Polyphaga</taxon>
        <taxon>Elateriformia</taxon>
        <taxon>Buprestoidea</taxon>
        <taxon>Buprestidae</taxon>
        <taxon>Agrilinae</taxon>
        <taxon>Agrilus</taxon>
    </lineage>
</organism>
<evidence type="ECO:0000313" key="13">
    <source>
        <dbReference type="Proteomes" id="UP000192223"/>
    </source>
</evidence>
<evidence type="ECO:0000313" key="14">
    <source>
        <dbReference type="RefSeq" id="XP_025833002.1"/>
    </source>
</evidence>
<evidence type="ECO:0000256" key="4">
    <source>
        <dbReference type="ARBA" id="ARBA00012895"/>
    </source>
</evidence>
<dbReference type="GO" id="GO:0000228">
    <property type="term" value="C:nuclear chromosome"/>
    <property type="evidence" value="ECO:0007669"/>
    <property type="project" value="TreeGrafter"/>
</dbReference>
<comment type="similarity">
    <text evidence="3 10">Belongs to the TOP6A family.</text>
</comment>
<dbReference type="InterPro" id="IPR034136">
    <property type="entry name" value="TOPRIM_Topo6A/Spo11"/>
</dbReference>
<dbReference type="CTD" id="2768853"/>
<keyword evidence="13" id="KW-1185">Reference proteome</keyword>
<dbReference type="PANTHER" id="PTHR10848:SF0">
    <property type="entry name" value="MEIOTIC RECOMBINATION PROTEIN SPO11"/>
    <property type="match status" value="1"/>
</dbReference>
<dbReference type="InterPro" id="IPR002815">
    <property type="entry name" value="Spo11/TopoVI_A"/>
</dbReference>
<dbReference type="OrthoDB" id="5377392at2759"/>
<sequence>MLQILFNKSVLLLIYTDIELNRRMNRKSKLTELLTSSAIDQNTELLEYIPHQNRNTGSERLNIASNPKLQTEKRNYEDILETAVKDFSEAPKYESTSNSQTLLDNYFSNYQKISYETINSKPLEGVQCPYERLPSESDFKVTEFSLANTEYSVRNLLKQASFEVEILSNSPVSAGCNCSLFEECGKCNSFKSQVTPSPENISEFDFQEKKKVEEILVMNSNILNKVPLDYPNSNSKIDKTAKQQTSSLKRYFSVTKSPNIKPQSLNVSMHNDIKRNKCLNTEKSKSRNHIPEKSSFTFNHFSTSPKNNTEIIQSKNIDCLFINEEDKVIYKPTLMNNSVNSIRKSTMTSSHFEDQYSDNIAFPWYSNIENSICEDEPFAKLSPDNILSQDNRSFSFDQQYSTILKTIPLTEKDQIFQEGLKKISENECLIYNPLYDNIPRHTNKNFILNQIEKLFSEILSDLVKKECGPSFKIRSFKWSNCKFTDDRLKLNKREDSRYIFVRYQSLSSQVKFNIIVYILGKCYSLVQTNCFCTKREIYYQIVNYVNCQERINDAINSVSCLLDVPPWELGVLASNKGLVFGNLEITLASGDTINFSSQGGSSRLFSSLTIFLKASFTILGTLIPQYPTEISKIKTSASFILVIEKDSIYQKLLDENCFNKFSSSFILITGKGFPDTNTRLFLKILWMKSLKPAFILTDADPDGIDIMLTYRFGSLVNIK</sequence>
<feature type="domain" description="Spo11/DNA topoisomerase VI subunit A N-terminal" evidence="11">
    <location>
        <begin position="511"/>
        <end position="571"/>
    </location>
</feature>
<dbReference type="Pfam" id="PF04406">
    <property type="entry name" value="TP6A_N"/>
    <property type="match status" value="1"/>
</dbReference>
<gene>
    <name evidence="14" type="primary">LOC108744999</name>
</gene>
<dbReference type="EC" id="5.6.2.2" evidence="4"/>
<dbReference type="GeneID" id="108744999"/>
<evidence type="ECO:0000256" key="2">
    <source>
        <dbReference type="ARBA" id="ARBA00001946"/>
    </source>
</evidence>
<dbReference type="Gene3D" id="1.10.10.10">
    <property type="entry name" value="Winged helix-like DNA-binding domain superfamily/Winged helix DNA-binding domain"/>
    <property type="match status" value="1"/>
</dbReference>
<evidence type="ECO:0000256" key="1">
    <source>
        <dbReference type="ARBA" id="ARBA00000185"/>
    </source>
</evidence>
<keyword evidence="5" id="KW-0479">Metal-binding</keyword>
<dbReference type="AlphaFoldDB" id="A0A7F5RAL6"/>
<dbReference type="GO" id="GO:0003918">
    <property type="term" value="F:DNA topoisomerase type II (double strand cut, ATP-hydrolyzing) activity"/>
    <property type="evidence" value="ECO:0007669"/>
    <property type="project" value="UniProtKB-UniRule"/>
</dbReference>
<keyword evidence="6" id="KW-0460">Magnesium</keyword>
<dbReference type="InterPro" id="IPR036078">
    <property type="entry name" value="Spo11/TopoVI_A_sf"/>
</dbReference>
<dbReference type="Pfam" id="PF21180">
    <property type="entry name" value="TOP6A-Spo11_Toprim"/>
    <property type="match status" value="1"/>
</dbReference>
<evidence type="ECO:0000256" key="5">
    <source>
        <dbReference type="ARBA" id="ARBA00022723"/>
    </source>
</evidence>
<dbReference type="PRINTS" id="PR01550">
    <property type="entry name" value="TOP6AFAMILY"/>
</dbReference>
<keyword evidence="9 10" id="KW-0413">Isomerase</keyword>
<dbReference type="GO" id="GO:0003677">
    <property type="term" value="F:DNA binding"/>
    <property type="evidence" value="ECO:0007669"/>
    <property type="project" value="UniProtKB-UniRule"/>
</dbReference>
<feature type="domain" description="Topoisomerase 6 subunit A/Spo11 TOPRIM" evidence="12">
    <location>
        <begin position="639"/>
        <end position="715"/>
    </location>
</feature>
<evidence type="ECO:0000256" key="10">
    <source>
        <dbReference type="PROSITE-ProRule" id="PRU01385"/>
    </source>
</evidence>
<dbReference type="GO" id="GO:0000706">
    <property type="term" value="P:meiotic DNA double-strand break processing"/>
    <property type="evidence" value="ECO:0007669"/>
    <property type="project" value="TreeGrafter"/>
</dbReference>
<dbReference type="GO" id="GO:0005524">
    <property type="term" value="F:ATP binding"/>
    <property type="evidence" value="ECO:0007669"/>
    <property type="project" value="InterPro"/>
</dbReference>
<evidence type="ECO:0000256" key="3">
    <source>
        <dbReference type="ARBA" id="ARBA00006559"/>
    </source>
</evidence>
<protein>
    <recommendedName>
        <fullName evidence="4">DNA topoisomerase (ATP-hydrolyzing)</fullName>
        <ecNumber evidence="4">5.6.2.2</ecNumber>
    </recommendedName>
</protein>
<comment type="cofactor">
    <cofactor evidence="2">
        <name>Mg(2+)</name>
        <dbReference type="ChEBI" id="CHEBI:18420"/>
    </cofactor>
</comment>
<dbReference type="KEGG" id="apln:108744999"/>
<dbReference type="GO" id="GO:0042138">
    <property type="term" value="P:meiotic DNA double-strand break formation"/>
    <property type="evidence" value="ECO:0007669"/>
    <property type="project" value="TreeGrafter"/>
</dbReference>
<accession>A0A7F5RAL6</accession>
<evidence type="ECO:0000256" key="7">
    <source>
        <dbReference type="ARBA" id="ARBA00023029"/>
    </source>
</evidence>
<name>A0A7F5RAL6_AGRPL</name>
<keyword evidence="7 10" id="KW-0799">Topoisomerase</keyword>
<dbReference type="CDD" id="cd00223">
    <property type="entry name" value="TOPRIM_TopoIIB_SPO"/>
    <property type="match status" value="1"/>
</dbReference>
<evidence type="ECO:0000256" key="6">
    <source>
        <dbReference type="ARBA" id="ARBA00022842"/>
    </source>
</evidence>
<dbReference type="GO" id="GO:0046872">
    <property type="term" value="F:metal ion binding"/>
    <property type="evidence" value="ECO:0007669"/>
    <property type="project" value="UniProtKB-KW"/>
</dbReference>
<dbReference type="PANTHER" id="PTHR10848">
    <property type="entry name" value="MEIOTIC RECOMBINATION PROTEIN SPO11"/>
    <property type="match status" value="1"/>
</dbReference>
<dbReference type="InterPro" id="IPR013049">
    <property type="entry name" value="Spo11/TopoVI_A_N"/>
</dbReference>
<dbReference type="Proteomes" id="UP000192223">
    <property type="component" value="Unplaced"/>
</dbReference>
<evidence type="ECO:0000256" key="9">
    <source>
        <dbReference type="ARBA" id="ARBA00023235"/>
    </source>
</evidence>
<dbReference type="InParanoid" id="A0A7F5RAL6"/>
<reference evidence="14" key="1">
    <citation type="submission" date="2025-08" db="UniProtKB">
        <authorList>
            <consortium name="RefSeq"/>
        </authorList>
    </citation>
    <scope>IDENTIFICATION</scope>
    <source>
        <tissue evidence="14">Entire body</tissue>
    </source>
</reference>
<proteinExistence type="inferred from homology"/>
<comment type="catalytic activity">
    <reaction evidence="1 10">
        <text>ATP-dependent breakage, passage and rejoining of double-stranded DNA.</text>
        <dbReference type="EC" id="5.6.2.2"/>
    </reaction>
</comment>
<evidence type="ECO:0000259" key="11">
    <source>
        <dbReference type="Pfam" id="PF04406"/>
    </source>
</evidence>
<dbReference type="SUPFAM" id="SSF56726">
    <property type="entry name" value="DNA topoisomerase IV, alpha subunit"/>
    <property type="match status" value="1"/>
</dbReference>